<evidence type="ECO:0000256" key="1">
    <source>
        <dbReference type="ARBA" id="ARBA00004319"/>
    </source>
</evidence>
<feature type="chain" id="PRO_5044846030" description="Selenoprotein F" evidence="7">
    <location>
        <begin position="22"/>
        <end position="134"/>
    </location>
</feature>
<dbReference type="PANTHER" id="PTHR13077:SF6">
    <property type="entry name" value="SELENOPROTEIN F"/>
    <property type="match status" value="1"/>
</dbReference>
<evidence type="ECO:0000256" key="3">
    <source>
        <dbReference type="ARBA" id="ARBA00022729"/>
    </source>
</evidence>
<dbReference type="PANTHER" id="PTHR13077">
    <property type="entry name" value="SELENOPROTEIN F"/>
    <property type="match status" value="1"/>
</dbReference>
<organism evidence="9 10">
    <name type="scientific">Batillaria attramentaria</name>
    <dbReference type="NCBI Taxonomy" id="370345"/>
    <lineage>
        <taxon>Eukaryota</taxon>
        <taxon>Metazoa</taxon>
        <taxon>Spiralia</taxon>
        <taxon>Lophotrochozoa</taxon>
        <taxon>Mollusca</taxon>
        <taxon>Gastropoda</taxon>
        <taxon>Caenogastropoda</taxon>
        <taxon>Sorbeoconcha</taxon>
        <taxon>Cerithioidea</taxon>
        <taxon>Batillariidae</taxon>
        <taxon>Batillaria</taxon>
    </lineage>
</organism>
<dbReference type="SUPFAM" id="SSF52833">
    <property type="entry name" value="Thioredoxin-like"/>
    <property type="match status" value="1"/>
</dbReference>
<feature type="domain" description="Selenoprotein F/M" evidence="8">
    <location>
        <begin position="73"/>
        <end position="132"/>
    </location>
</feature>
<evidence type="ECO:0000256" key="6">
    <source>
        <dbReference type="ARBA" id="ARBA00040775"/>
    </source>
</evidence>
<keyword evidence="3 7" id="KW-0732">Signal</keyword>
<comment type="similarity">
    <text evidence="2">Belongs to the selenoprotein M/F family.</text>
</comment>
<protein>
    <recommendedName>
        <fullName evidence="6">Selenoprotein F</fullName>
    </recommendedName>
</protein>
<comment type="subcellular location">
    <subcellularLocation>
        <location evidence="1">Endoplasmic reticulum lumen</location>
    </subcellularLocation>
</comment>
<evidence type="ECO:0000313" key="10">
    <source>
        <dbReference type="Proteomes" id="UP001519460"/>
    </source>
</evidence>
<dbReference type="Gene3D" id="3.40.30.50">
    <property type="entry name" value="Sep15/SelM thioredoxin-like domain, active-site redox motif"/>
    <property type="match status" value="1"/>
</dbReference>
<gene>
    <name evidence="9" type="ORF">BaRGS_00004262</name>
</gene>
<evidence type="ECO:0000259" key="8">
    <source>
        <dbReference type="Pfam" id="PF08806"/>
    </source>
</evidence>
<keyword evidence="5" id="KW-0712">Selenocysteine</keyword>
<sequence>MADLRSLLSLFSFILVYYGECSQEFLEQCRGMGYTSNLMCSSCDELDKFNLSKLKDGCQSCCQQDSTNEAETEVQAFVKSDKPNQFPGLTVRYVRGADPVIKLMDEDRNVQQELGIDKWDTDTIEAFLRSRLQE</sequence>
<dbReference type="Proteomes" id="UP001519460">
    <property type="component" value="Unassembled WGS sequence"/>
</dbReference>
<keyword evidence="10" id="KW-1185">Reference proteome</keyword>
<keyword evidence="4" id="KW-0256">Endoplasmic reticulum</keyword>
<dbReference type="InterPro" id="IPR036249">
    <property type="entry name" value="Thioredoxin-like_sf"/>
</dbReference>
<dbReference type="InterPro" id="IPR014912">
    <property type="entry name" value="Sep15_SelM_dom"/>
</dbReference>
<name>A0ABD0LYV8_9CAEN</name>
<evidence type="ECO:0000256" key="7">
    <source>
        <dbReference type="SAM" id="SignalP"/>
    </source>
</evidence>
<dbReference type="GO" id="GO:0005788">
    <property type="term" value="C:endoplasmic reticulum lumen"/>
    <property type="evidence" value="ECO:0007669"/>
    <property type="project" value="UniProtKB-SubCell"/>
</dbReference>
<feature type="signal peptide" evidence="7">
    <location>
        <begin position="1"/>
        <end position="21"/>
    </location>
</feature>
<dbReference type="InterPro" id="IPR038219">
    <property type="entry name" value="Sep15/SelM_sf"/>
</dbReference>
<evidence type="ECO:0000256" key="5">
    <source>
        <dbReference type="ARBA" id="ARBA00022933"/>
    </source>
</evidence>
<dbReference type="Pfam" id="PF08806">
    <property type="entry name" value="Sep15_SelM"/>
    <property type="match status" value="1"/>
</dbReference>
<comment type="caution">
    <text evidence="9">The sequence shown here is derived from an EMBL/GenBank/DDBJ whole genome shotgun (WGS) entry which is preliminary data.</text>
</comment>
<dbReference type="InterPro" id="IPR039992">
    <property type="entry name" value="Sep15_SelM"/>
</dbReference>
<dbReference type="EMBL" id="JACVVK020000015">
    <property type="protein sequence ID" value="KAK7504396.1"/>
    <property type="molecule type" value="Genomic_DNA"/>
</dbReference>
<accession>A0ABD0LYV8</accession>
<reference evidence="9 10" key="1">
    <citation type="journal article" date="2023" name="Sci. Data">
        <title>Genome assembly of the Korean intertidal mud-creeper Batillaria attramentaria.</title>
        <authorList>
            <person name="Patra A.K."/>
            <person name="Ho P.T."/>
            <person name="Jun S."/>
            <person name="Lee S.J."/>
            <person name="Kim Y."/>
            <person name="Won Y.J."/>
        </authorList>
    </citation>
    <scope>NUCLEOTIDE SEQUENCE [LARGE SCALE GENOMIC DNA]</scope>
    <source>
        <strain evidence="9">Wonlab-2016</strain>
    </source>
</reference>
<dbReference type="AlphaFoldDB" id="A0ABD0LYV8"/>
<proteinExistence type="inferred from homology"/>
<evidence type="ECO:0000256" key="2">
    <source>
        <dbReference type="ARBA" id="ARBA00005742"/>
    </source>
</evidence>
<evidence type="ECO:0000313" key="9">
    <source>
        <dbReference type="EMBL" id="KAK7504396.1"/>
    </source>
</evidence>
<evidence type="ECO:0000256" key="4">
    <source>
        <dbReference type="ARBA" id="ARBA00022824"/>
    </source>
</evidence>